<sequence>MIVLPLTMLATPAVGGFSGVGKPRRSTGRLQRPCDCSCFLSSGNRIFFAVMPCDIFGLFQYETNKLVRIKSGRLGSLKWTFNTVIFMFICIMMFWNKEYQEHDLVVSSVTTKVKGVVMAQSPDVGAMLWDVVDHSGIFKEKNSFFVVTNVIITKRQKLGTCPEVLSSGKRCFTDKDCEKGYWDQHSHGVQTGACVKFDTTHKTCEVSAWCPIETTKKPPRPALFLAAENFTVLIKNNIRFPAFNYFKRNILPEMTETYLKGCMYNRQKDPLCPIFRLGDIVKEAKENFTEMAVEGGIIGVNIKWNCDLDQFFRHCRPVYTFQRLDEKQSNRTVYPGLSFRFARYYNENGVETRTLYKVFGIRFDVLVYGMAGKFSIIQLIIYIGSTLSYYAVTTVFIDWLISTSCYAKEAQQDFTKMKVESVEARKQKLLCVSFVDEDHLRLVKPSRKKPLQKVKAVATHPKKDNAARTRALAAVLQIPPRQKAGTELQEMPQSDCPAWCLCGRCRPTDSLQEQLCCRQSRGSCLTTSPLFDRLLLSRVVLESVLLYREPLLDLSEGGAIRNLRHCAYSLYIDWRLEGLQEDASPIMPSCCVWQIRDRYPSNDGHYRGLQPETRVLIHGEENSCL</sequence>
<keyword evidence="17" id="KW-1185">Reference proteome</keyword>
<dbReference type="PRINTS" id="PR01307">
    <property type="entry name" value="P2XRECEPTOR"/>
</dbReference>
<keyword evidence="6" id="KW-1133">Transmembrane helix</keyword>
<dbReference type="FunFam" id="2.60.490.10:FF:000001">
    <property type="entry name" value="P2X purinoceptor"/>
    <property type="match status" value="1"/>
</dbReference>
<dbReference type="InterPro" id="IPR053792">
    <property type="entry name" value="P2X_RECEPTOR_CS"/>
</dbReference>
<dbReference type="STRING" id="1676925.ENSPKIP00000007475"/>
<feature type="chain" id="PRO_5017189752" evidence="14">
    <location>
        <begin position="17"/>
        <end position="625"/>
    </location>
</feature>
<keyword evidence="14" id="KW-0732">Signal</keyword>
<evidence type="ECO:0000256" key="3">
    <source>
        <dbReference type="ARBA" id="ARBA00022448"/>
    </source>
</evidence>
<dbReference type="Gene3D" id="1.10.287.940">
    <property type="entry name" value="atp-gated p2x4 ion channel"/>
    <property type="match status" value="1"/>
</dbReference>
<keyword evidence="4" id="KW-1003">Cell membrane</keyword>
<evidence type="ECO:0000256" key="8">
    <source>
        <dbReference type="ARBA" id="ARBA00023136"/>
    </source>
</evidence>
<evidence type="ECO:0000256" key="11">
    <source>
        <dbReference type="ARBA" id="ARBA00023286"/>
    </source>
</evidence>
<dbReference type="GO" id="GO:0033198">
    <property type="term" value="P:response to ATP"/>
    <property type="evidence" value="ECO:0007669"/>
    <property type="project" value="InterPro"/>
</dbReference>
<comment type="catalytic activity">
    <reaction evidence="13">
        <text>Ca(2+)(in) = Ca(2+)(out)</text>
        <dbReference type="Rhea" id="RHEA:29671"/>
        <dbReference type="ChEBI" id="CHEBI:29108"/>
    </reaction>
</comment>
<feature type="domain" description="P2X purinoreceptor 7 intracellular" evidence="15">
    <location>
        <begin position="431"/>
        <end position="609"/>
    </location>
</feature>
<name>A0A3B3QPG6_9TELE</name>
<keyword evidence="8" id="KW-0472">Membrane</keyword>
<dbReference type="PRINTS" id="PR01314">
    <property type="entry name" value="P2X7RECEPTOR"/>
</dbReference>
<dbReference type="RefSeq" id="XP_023696577.1">
    <property type="nucleotide sequence ID" value="XM_023840809.2"/>
</dbReference>
<dbReference type="PANTHER" id="PTHR10125:SF13">
    <property type="entry name" value="P2X PURINOCEPTOR 7"/>
    <property type="match status" value="1"/>
</dbReference>
<reference evidence="16" key="1">
    <citation type="submission" date="2025-08" db="UniProtKB">
        <authorList>
            <consortium name="Ensembl"/>
        </authorList>
    </citation>
    <scope>IDENTIFICATION</scope>
</reference>
<dbReference type="GO" id="GO:0001614">
    <property type="term" value="F:purinergic nucleotide receptor activity"/>
    <property type="evidence" value="ECO:0007669"/>
    <property type="project" value="InterPro"/>
</dbReference>
<keyword evidence="11" id="KW-1071">Ligand-gated ion channel</keyword>
<evidence type="ECO:0000256" key="4">
    <source>
        <dbReference type="ARBA" id="ARBA00022475"/>
    </source>
</evidence>
<feature type="signal peptide" evidence="14">
    <location>
        <begin position="1"/>
        <end position="16"/>
    </location>
</feature>
<evidence type="ECO:0000259" key="15">
    <source>
        <dbReference type="Pfam" id="PF20478"/>
    </source>
</evidence>
<dbReference type="PANTHER" id="PTHR10125">
    <property type="entry name" value="P2X PURINOCEPTOR"/>
    <property type="match status" value="1"/>
</dbReference>
<evidence type="ECO:0000256" key="2">
    <source>
        <dbReference type="ARBA" id="ARBA00009848"/>
    </source>
</evidence>
<comment type="similarity">
    <text evidence="2">Belongs to the P2X receptor family.</text>
</comment>
<dbReference type="KEGG" id="pki:111858758"/>
<evidence type="ECO:0000256" key="7">
    <source>
        <dbReference type="ARBA" id="ARBA00023065"/>
    </source>
</evidence>
<evidence type="ECO:0000256" key="9">
    <source>
        <dbReference type="ARBA" id="ARBA00023157"/>
    </source>
</evidence>
<organism evidence="16 17">
    <name type="scientific">Paramormyrops kingsleyae</name>
    <dbReference type="NCBI Taxonomy" id="1676925"/>
    <lineage>
        <taxon>Eukaryota</taxon>
        <taxon>Metazoa</taxon>
        <taxon>Chordata</taxon>
        <taxon>Craniata</taxon>
        <taxon>Vertebrata</taxon>
        <taxon>Euteleostomi</taxon>
        <taxon>Actinopterygii</taxon>
        <taxon>Neopterygii</taxon>
        <taxon>Teleostei</taxon>
        <taxon>Osteoglossocephala</taxon>
        <taxon>Osteoglossomorpha</taxon>
        <taxon>Osteoglossiformes</taxon>
        <taxon>Mormyridae</taxon>
        <taxon>Paramormyrops</taxon>
    </lineage>
</organism>
<keyword evidence="10" id="KW-0325">Glycoprotein</keyword>
<protein>
    <submittedName>
        <fullName evidence="16">Purinergic receptor P2X, ligand-gated ion channel, 7</fullName>
    </submittedName>
</protein>
<evidence type="ECO:0000256" key="12">
    <source>
        <dbReference type="ARBA" id="ARBA00023303"/>
    </source>
</evidence>
<dbReference type="GeneID" id="111858758"/>
<dbReference type="OrthoDB" id="494673at2759"/>
<keyword evidence="12" id="KW-0407">Ion channel</keyword>
<evidence type="ECO:0000256" key="13">
    <source>
        <dbReference type="ARBA" id="ARBA00036634"/>
    </source>
</evidence>
<keyword evidence="3" id="KW-0813">Transport</keyword>
<evidence type="ECO:0000313" key="16">
    <source>
        <dbReference type="Ensembl" id="ENSPKIP00000007475.1"/>
    </source>
</evidence>
<keyword evidence="9" id="KW-1015">Disulfide bond</keyword>
<dbReference type="InterPro" id="IPR046815">
    <property type="entry name" value="P2RX7_C"/>
</dbReference>
<evidence type="ECO:0000313" key="17">
    <source>
        <dbReference type="Proteomes" id="UP000261540"/>
    </source>
</evidence>
<dbReference type="GO" id="GO:0098794">
    <property type="term" value="C:postsynapse"/>
    <property type="evidence" value="ECO:0007669"/>
    <property type="project" value="GOC"/>
</dbReference>
<keyword evidence="5" id="KW-0812">Transmembrane</keyword>
<dbReference type="InterPro" id="IPR027309">
    <property type="entry name" value="P2X_extracellular_dom_sf"/>
</dbReference>
<dbReference type="Proteomes" id="UP000261540">
    <property type="component" value="Unplaced"/>
</dbReference>
<dbReference type="GO" id="GO:0005886">
    <property type="term" value="C:plasma membrane"/>
    <property type="evidence" value="ECO:0007669"/>
    <property type="project" value="UniProtKB-SubCell"/>
</dbReference>
<dbReference type="CTD" id="5027"/>
<evidence type="ECO:0000256" key="1">
    <source>
        <dbReference type="ARBA" id="ARBA00004651"/>
    </source>
</evidence>
<evidence type="ECO:0000256" key="10">
    <source>
        <dbReference type="ARBA" id="ARBA00023180"/>
    </source>
</evidence>
<dbReference type="InterPro" id="IPR003050">
    <property type="entry name" value="P2X7_purinoceptor"/>
</dbReference>
<dbReference type="PROSITE" id="PS01212">
    <property type="entry name" value="P2X_RECEPTOR"/>
    <property type="match status" value="1"/>
</dbReference>
<dbReference type="GO" id="GO:0070588">
    <property type="term" value="P:calcium ion transmembrane transport"/>
    <property type="evidence" value="ECO:0007669"/>
    <property type="project" value="TreeGrafter"/>
</dbReference>
<dbReference type="GO" id="GO:0005524">
    <property type="term" value="F:ATP binding"/>
    <property type="evidence" value="ECO:0007669"/>
    <property type="project" value="InterPro"/>
</dbReference>
<dbReference type="Pfam" id="PF00864">
    <property type="entry name" value="P2X_receptor"/>
    <property type="match status" value="1"/>
</dbReference>
<dbReference type="InterPro" id="IPR059116">
    <property type="entry name" value="P2X_receptor"/>
</dbReference>
<evidence type="ECO:0000256" key="6">
    <source>
        <dbReference type="ARBA" id="ARBA00022989"/>
    </source>
</evidence>
<reference evidence="16" key="2">
    <citation type="submission" date="2025-09" db="UniProtKB">
        <authorList>
            <consortium name="Ensembl"/>
        </authorList>
    </citation>
    <scope>IDENTIFICATION</scope>
</reference>
<comment type="subcellular location">
    <subcellularLocation>
        <location evidence="1">Cell membrane</location>
        <topology evidence="1">Multi-pass membrane protein</topology>
    </subcellularLocation>
</comment>
<dbReference type="AlphaFoldDB" id="A0A3B3QPG6"/>
<dbReference type="Ensembl" id="ENSPKIT00000031531.1">
    <property type="protein sequence ID" value="ENSPKIP00000007475.1"/>
    <property type="gene ID" value="ENSPKIG00000023338.1"/>
</dbReference>
<keyword evidence="7" id="KW-0406">Ion transport</keyword>
<dbReference type="InterPro" id="IPR001429">
    <property type="entry name" value="P2X_purnocptor"/>
</dbReference>
<evidence type="ECO:0000256" key="14">
    <source>
        <dbReference type="SAM" id="SignalP"/>
    </source>
</evidence>
<dbReference type="GeneTree" id="ENSGT01020000230351"/>
<proteinExistence type="inferred from homology"/>
<dbReference type="GO" id="GO:0004931">
    <property type="term" value="F:extracellularly ATP-gated monoatomic cation channel activity"/>
    <property type="evidence" value="ECO:0007669"/>
    <property type="project" value="InterPro"/>
</dbReference>
<dbReference type="NCBIfam" id="TIGR00863">
    <property type="entry name" value="P2X"/>
    <property type="match status" value="1"/>
</dbReference>
<dbReference type="Pfam" id="PF20478">
    <property type="entry name" value="P2RX7_C"/>
    <property type="match status" value="1"/>
</dbReference>
<accession>A0A3B3QPG6</accession>
<dbReference type="Gene3D" id="2.60.490.10">
    <property type="entry name" value="atp-gated p2x4 ion channel domain"/>
    <property type="match status" value="1"/>
</dbReference>
<evidence type="ECO:0000256" key="5">
    <source>
        <dbReference type="ARBA" id="ARBA00022692"/>
    </source>
</evidence>